<dbReference type="KEGG" id="bcv:Bcav_0094"/>
<dbReference type="EMBL" id="CP001618">
    <property type="protein sequence ID" value="ACQ78359.1"/>
    <property type="molecule type" value="Genomic_DNA"/>
</dbReference>
<dbReference type="STRING" id="471853.Bcav_0094"/>
<gene>
    <name evidence="2" type="ordered locus">Bcav_0094</name>
</gene>
<feature type="transmembrane region" description="Helical" evidence="1">
    <location>
        <begin position="34"/>
        <end position="52"/>
    </location>
</feature>
<accession>C5BUY5</accession>
<evidence type="ECO:0000313" key="2">
    <source>
        <dbReference type="EMBL" id="ACQ78359.1"/>
    </source>
</evidence>
<organism evidence="2 3">
    <name type="scientific">Beutenbergia cavernae (strain ATCC BAA-8 / DSM 12333 / CCUG 43141 / JCM 11478 / NBRC 16432 / NCIMB 13614 / HKI 0122)</name>
    <dbReference type="NCBI Taxonomy" id="471853"/>
    <lineage>
        <taxon>Bacteria</taxon>
        <taxon>Bacillati</taxon>
        <taxon>Actinomycetota</taxon>
        <taxon>Actinomycetes</taxon>
        <taxon>Micrococcales</taxon>
        <taxon>Beutenbergiaceae</taxon>
        <taxon>Beutenbergia</taxon>
    </lineage>
</organism>
<dbReference type="RefSeq" id="WP_012725139.1">
    <property type="nucleotide sequence ID" value="NC_012669.1"/>
</dbReference>
<dbReference type="AlphaFoldDB" id="C5BUY5"/>
<keyword evidence="1" id="KW-1133">Transmembrane helix</keyword>
<keyword evidence="1" id="KW-0472">Membrane</keyword>
<keyword evidence="1" id="KW-0812">Transmembrane</keyword>
<sequence length="69" mass="7765">MQPRTRRVVAWLVVLALAAPAILGAIAASRYYDVRLPVLGVALVVLLVIYLRSRRRDDGRRREPADPWG</sequence>
<dbReference type="Proteomes" id="UP000007962">
    <property type="component" value="Chromosome"/>
</dbReference>
<proteinExistence type="predicted"/>
<keyword evidence="3" id="KW-1185">Reference proteome</keyword>
<reference evidence="2 3" key="1">
    <citation type="journal article" date="2009" name="Stand. Genomic Sci.">
        <title>Complete genome sequence of Beutenbergia cavernae type strain (HKI 0122).</title>
        <authorList>
            <person name="Land M."/>
            <person name="Pukall R."/>
            <person name="Abt B."/>
            <person name="Goker M."/>
            <person name="Rohde M."/>
            <person name="Glavina Del Rio T."/>
            <person name="Tice H."/>
            <person name="Copeland A."/>
            <person name="Cheng J.F."/>
            <person name="Lucas S."/>
            <person name="Chen F."/>
            <person name="Nolan M."/>
            <person name="Bruce D."/>
            <person name="Goodwin L."/>
            <person name="Pitluck S."/>
            <person name="Ivanova N."/>
            <person name="Mavromatis K."/>
            <person name="Ovchinnikova G."/>
            <person name="Pati A."/>
            <person name="Chen A."/>
            <person name="Palaniappan K."/>
            <person name="Hauser L."/>
            <person name="Chang Y.J."/>
            <person name="Jefferies C.C."/>
            <person name="Saunders E."/>
            <person name="Brettin T."/>
            <person name="Detter J.C."/>
            <person name="Han C."/>
            <person name="Chain P."/>
            <person name="Bristow J."/>
            <person name="Eisen J.A."/>
            <person name="Markowitz V."/>
            <person name="Hugenholtz P."/>
            <person name="Kyrpides N.C."/>
            <person name="Klenk H.P."/>
            <person name="Lapidus A."/>
        </authorList>
    </citation>
    <scope>NUCLEOTIDE SEQUENCE [LARGE SCALE GENOMIC DNA]</scope>
    <source>
        <strain evidence="3">ATCC BAA-8 / DSM 12333 / NBRC 16432</strain>
    </source>
</reference>
<protein>
    <submittedName>
        <fullName evidence="2">Uncharacterized protein</fullName>
    </submittedName>
</protein>
<evidence type="ECO:0000256" key="1">
    <source>
        <dbReference type="SAM" id="Phobius"/>
    </source>
</evidence>
<name>C5BUY5_BEUC1</name>
<evidence type="ECO:0000313" key="3">
    <source>
        <dbReference type="Proteomes" id="UP000007962"/>
    </source>
</evidence>
<dbReference type="HOGENOM" id="CLU_2767543_0_0_11"/>